<reference evidence="2" key="1">
    <citation type="submission" date="2021-09" db="EMBL/GenBank/DDBJ databases">
        <title>The genome of Mauremys mutica provides insights into the evolution of semi-aquatic lifestyle.</title>
        <authorList>
            <person name="Gong S."/>
            <person name="Gao Y."/>
        </authorList>
    </citation>
    <scope>NUCLEOTIDE SEQUENCE</scope>
    <source>
        <strain evidence="2">MM-2020</strain>
        <tissue evidence="2">Muscle</tissue>
    </source>
</reference>
<evidence type="ECO:0000313" key="3">
    <source>
        <dbReference type="Proteomes" id="UP000827986"/>
    </source>
</evidence>
<protein>
    <submittedName>
        <fullName evidence="2">Uncharacterized protein</fullName>
    </submittedName>
</protein>
<dbReference type="EMBL" id="JAHDVG010000466">
    <property type="protein sequence ID" value="KAH1183066.1"/>
    <property type="molecule type" value="Genomic_DNA"/>
</dbReference>
<proteinExistence type="predicted"/>
<feature type="compositionally biased region" description="Polar residues" evidence="1">
    <location>
        <begin position="115"/>
        <end position="127"/>
    </location>
</feature>
<feature type="compositionally biased region" description="Polar residues" evidence="1">
    <location>
        <begin position="145"/>
        <end position="154"/>
    </location>
</feature>
<feature type="region of interest" description="Disordered" evidence="1">
    <location>
        <begin position="115"/>
        <end position="154"/>
    </location>
</feature>
<comment type="caution">
    <text evidence="2">The sequence shown here is derived from an EMBL/GenBank/DDBJ whole genome shotgun (WGS) entry which is preliminary data.</text>
</comment>
<name>A0A9D3XP83_9SAUR</name>
<evidence type="ECO:0000313" key="2">
    <source>
        <dbReference type="EMBL" id="KAH1183066.1"/>
    </source>
</evidence>
<sequence>MSSSVPFTLKPLPTFSLGPLALRTIFLKAQKSPLKSNEEHVEHTSPELTVAWPLPSPTVTLAALAGTCLGQPQLPAQNHHASRSVTTVKCANLRQTLRPQPWGTAWRVEREVQTQSRATAASGTGESLRQGHFLANVPPTRKYENNISSGYREP</sequence>
<accession>A0A9D3XP83</accession>
<gene>
    <name evidence="2" type="ORF">KIL84_004558</name>
</gene>
<keyword evidence="3" id="KW-1185">Reference proteome</keyword>
<organism evidence="2 3">
    <name type="scientific">Mauremys mutica</name>
    <name type="common">yellowpond turtle</name>
    <dbReference type="NCBI Taxonomy" id="74926"/>
    <lineage>
        <taxon>Eukaryota</taxon>
        <taxon>Metazoa</taxon>
        <taxon>Chordata</taxon>
        <taxon>Craniata</taxon>
        <taxon>Vertebrata</taxon>
        <taxon>Euteleostomi</taxon>
        <taxon>Archelosauria</taxon>
        <taxon>Testudinata</taxon>
        <taxon>Testudines</taxon>
        <taxon>Cryptodira</taxon>
        <taxon>Durocryptodira</taxon>
        <taxon>Testudinoidea</taxon>
        <taxon>Geoemydidae</taxon>
        <taxon>Geoemydinae</taxon>
        <taxon>Mauremys</taxon>
    </lineage>
</organism>
<dbReference type="Proteomes" id="UP000827986">
    <property type="component" value="Unassembled WGS sequence"/>
</dbReference>
<dbReference type="AlphaFoldDB" id="A0A9D3XP83"/>
<evidence type="ECO:0000256" key="1">
    <source>
        <dbReference type="SAM" id="MobiDB-lite"/>
    </source>
</evidence>